<dbReference type="PANTHER" id="PTHR33885">
    <property type="entry name" value="PHAGE SHOCK PROTEIN C"/>
    <property type="match status" value="1"/>
</dbReference>
<dbReference type="PANTHER" id="PTHR33885:SF3">
    <property type="entry name" value="PHAGE SHOCK PROTEIN C"/>
    <property type="match status" value="1"/>
</dbReference>
<organism evidence="9 10">
    <name type="scientific">Litorimonas taeanensis</name>
    <dbReference type="NCBI Taxonomy" id="568099"/>
    <lineage>
        <taxon>Bacteria</taxon>
        <taxon>Pseudomonadati</taxon>
        <taxon>Pseudomonadota</taxon>
        <taxon>Alphaproteobacteria</taxon>
        <taxon>Maricaulales</taxon>
        <taxon>Robiginitomaculaceae</taxon>
    </lineage>
</organism>
<dbReference type="RefSeq" id="WP_170144951.1">
    <property type="nucleotide sequence ID" value="NZ_RBII01000002.1"/>
</dbReference>
<feature type="coiled-coil region" evidence="6">
    <location>
        <begin position="118"/>
        <end position="145"/>
    </location>
</feature>
<dbReference type="InterPro" id="IPR052027">
    <property type="entry name" value="PspC"/>
</dbReference>
<keyword evidence="3 7" id="KW-0812">Transmembrane</keyword>
<proteinExistence type="predicted"/>
<evidence type="ECO:0000256" key="5">
    <source>
        <dbReference type="ARBA" id="ARBA00023136"/>
    </source>
</evidence>
<evidence type="ECO:0000256" key="7">
    <source>
        <dbReference type="SAM" id="Phobius"/>
    </source>
</evidence>
<dbReference type="Pfam" id="PF04024">
    <property type="entry name" value="PspC"/>
    <property type="match status" value="1"/>
</dbReference>
<dbReference type="InterPro" id="IPR007168">
    <property type="entry name" value="Phageshock_PspC_N"/>
</dbReference>
<dbReference type="FunCoup" id="A0A420WDS2">
    <property type="interactions" value="10"/>
</dbReference>
<keyword evidence="5 7" id="KW-0472">Membrane</keyword>
<keyword evidence="6" id="KW-0175">Coiled coil</keyword>
<feature type="domain" description="Phage shock protein PspC N-terminal" evidence="8">
    <location>
        <begin position="32"/>
        <end position="88"/>
    </location>
</feature>
<evidence type="ECO:0000256" key="3">
    <source>
        <dbReference type="ARBA" id="ARBA00022692"/>
    </source>
</evidence>
<evidence type="ECO:0000256" key="6">
    <source>
        <dbReference type="SAM" id="Coils"/>
    </source>
</evidence>
<keyword evidence="10" id="KW-1185">Reference proteome</keyword>
<keyword evidence="4 7" id="KW-1133">Transmembrane helix</keyword>
<evidence type="ECO:0000256" key="2">
    <source>
        <dbReference type="ARBA" id="ARBA00022475"/>
    </source>
</evidence>
<dbReference type="EMBL" id="RBII01000002">
    <property type="protein sequence ID" value="RKQ69167.1"/>
    <property type="molecule type" value="Genomic_DNA"/>
</dbReference>
<gene>
    <name evidence="9" type="ORF">DES40_1954</name>
</gene>
<name>A0A420WDS2_9PROT</name>
<comment type="caution">
    <text evidence="9">The sequence shown here is derived from an EMBL/GenBank/DDBJ whole genome shotgun (WGS) entry which is preliminary data.</text>
</comment>
<protein>
    <submittedName>
        <fullName evidence="9">Phage shock protein C (PspC) family protein</fullName>
    </submittedName>
</protein>
<comment type="subcellular location">
    <subcellularLocation>
        <location evidence="1">Cell membrane</location>
        <topology evidence="1">Single-pass membrane protein</topology>
    </subcellularLocation>
</comment>
<evidence type="ECO:0000259" key="8">
    <source>
        <dbReference type="Pfam" id="PF04024"/>
    </source>
</evidence>
<reference evidence="9 10" key="1">
    <citation type="submission" date="2018-10" db="EMBL/GenBank/DDBJ databases">
        <title>Genomic Encyclopedia of Type Strains, Phase IV (KMG-IV): sequencing the most valuable type-strain genomes for metagenomic binning, comparative biology and taxonomic classification.</title>
        <authorList>
            <person name="Goeker M."/>
        </authorList>
    </citation>
    <scope>NUCLEOTIDE SEQUENCE [LARGE SCALE GENOMIC DNA]</scope>
    <source>
        <strain evidence="9 10">DSM 22008</strain>
    </source>
</reference>
<dbReference type="GO" id="GO:0005886">
    <property type="term" value="C:plasma membrane"/>
    <property type="evidence" value="ECO:0007669"/>
    <property type="project" value="UniProtKB-SubCell"/>
</dbReference>
<evidence type="ECO:0000313" key="10">
    <source>
        <dbReference type="Proteomes" id="UP000282211"/>
    </source>
</evidence>
<feature type="transmembrane region" description="Helical" evidence="7">
    <location>
        <begin position="62"/>
        <end position="86"/>
    </location>
</feature>
<dbReference type="AlphaFoldDB" id="A0A420WDS2"/>
<dbReference type="InParanoid" id="A0A420WDS2"/>
<evidence type="ECO:0000256" key="4">
    <source>
        <dbReference type="ARBA" id="ARBA00022989"/>
    </source>
</evidence>
<evidence type="ECO:0000256" key="1">
    <source>
        <dbReference type="ARBA" id="ARBA00004162"/>
    </source>
</evidence>
<dbReference type="Proteomes" id="UP000282211">
    <property type="component" value="Unassembled WGS sequence"/>
</dbReference>
<accession>A0A420WDS2</accession>
<sequence>MTKKKYKNKTHRMLNDMYWDGSDDGHEYTGPKRLSRNKIDGVLGGVCAGFGDYVGLDHTIVRVLFVLSVIFLGLPFFVYFLLWIFIPKDTRAPYRREYNQARRAYRESPTAPIRTTTFKDVKSKYRSLETRMQDLEQSITSKEWKLRRDFRDLES</sequence>
<evidence type="ECO:0000313" key="9">
    <source>
        <dbReference type="EMBL" id="RKQ69167.1"/>
    </source>
</evidence>
<keyword evidence="2" id="KW-1003">Cell membrane</keyword>